<feature type="compositionally biased region" description="Basic and acidic residues" evidence="5">
    <location>
        <begin position="868"/>
        <end position="889"/>
    </location>
</feature>
<gene>
    <name evidence="6" type="ORF">PACLA_8A052943</name>
</gene>
<dbReference type="PANTHER" id="PTHR22836">
    <property type="entry name" value="WD40 REPEAT PROTEIN"/>
    <property type="match status" value="1"/>
</dbReference>
<accession>A0A7D9DPI7</accession>
<comment type="caution">
    <text evidence="6">The sequence shown here is derived from an EMBL/GenBank/DDBJ whole genome shotgun (WGS) entry which is preliminary data.</text>
</comment>
<feature type="compositionally biased region" description="Basic and acidic residues" evidence="5">
    <location>
        <begin position="1260"/>
        <end position="1286"/>
    </location>
</feature>
<proteinExistence type="predicted"/>
<feature type="region of interest" description="Disordered" evidence="5">
    <location>
        <begin position="611"/>
        <end position="1114"/>
    </location>
</feature>
<comment type="subcellular location">
    <subcellularLocation>
        <location evidence="1">Nucleus</location>
    </subcellularLocation>
</comment>
<dbReference type="SMART" id="SM00320">
    <property type="entry name" value="WD40"/>
    <property type="match status" value="7"/>
</dbReference>
<dbReference type="Proteomes" id="UP001152795">
    <property type="component" value="Unassembled WGS sequence"/>
</dbReference>
<feature type="compositionally biased region" description="Basic and acidic residues" evidence="5">
    <location>
        <begin position="1316"/>
        <end position="1336"/>
    </location>
</feature>
<dbReference type="Gene3D" id="2.130.10.10">
    <property type="entry name" value="YVTN repeat-like/Quinoprotein amine dehydrogenase"/>
    <property type="match status" value="3"/>
</dbReference>
<sequence length="1428" mass="155763">MMYVDPTSQYKFVAKSAPHVVTSETTGSNIANDIATVSAAENIAPSTIQAPPNDATHFQAPEHAQKQATLAQNAASTAVPMSPSQVAPPVGQVNVGQGQAAGAAGVPGQGLTYDGKRMRKTMQRRTVDYNSSVIRFLETRKWFKSSRNQHALQPQEIYNVDVVPPCGYIKNPMNSVTTKFVRTSTNKLRCPIFCVVWTPEGRRLVTGASSGEFTLWNGLTFNFETILQAHDRAVRSMVWSHNDLWLLTGDHGGFVKYWQSNMNNVKMYEAHKEPVRGLSFSPSDNKFASCSDDGLVKIWDFYRCAEERQLKGHGADVKCVDWHPSKGILVSGSKDSQQPVKLWDPKSGNSITTLHCHKSTVMAAKWNSNGNWLVTGSRDHLLKLFDIRMMKELQTFRGHKKEATVVAWHPVHETLFASGGSDGSLMFWLTGVDEKAGGMEKAHEGIVWSLSWHPLGHILCSGSNDHTSKFWARNRPGDAMTDKYNLDIQGSQEDGECSEEGTSQTSVPALAAYDATQVIPGVGLPVKASNVVLPDSKDVDAHLYGEGSKDNRKIAVTKPSATASSEFPYPPAFRQSTQSLFENRPGNFSQNIPGLDMSITDVQVKQENEGYKIPRLPGPPKLRLPTHLPTPQSNPGNHLPQGNHPPPGNRPPLASHPGNRPPFGPGPRYGFDYRGPPGPRGPDPNFRPSGQFQPNQYMRFPGPQGPGGSRGSYGPQKGPGGPHPEPWGAPHHLGPRGVPFDPYRPPDGQHGGPRPQNIPPDHFGHRGGLQEGPRPHGGPIGAYVRPDGQHGGPRPQNIPTSQHGLGDGSQGGPRGPSTDPNVHPDSQPGGPRLPLNMPPGLQGGPRSRRLPSDHNARSEDPNPFYKHGPRDGLQDGSHDGPAGEHEARHGRPKPTDVPPVQHGTRDGPLGSNVRSDDPYVSSRPPLNVPSSPHEPRDGSHGPRPGSTGPSTGQDSPHVGPSGHDIDFSQHGPRDGSQRPRGPPTGPNIHPSGSHGSPRPPLNIPPGLHGPRDSPNFGPRTVNDNGHPFGPRGPRPPQFQQPRSDQPKPELKSPESDKRGENDLRRSRDSSPGNSPPVSASNHVKRERRTSDPEAPGILGDYQTHMKEMHRGMLENLASSAVGRLFGQAKPDIVRQDRPPHGRQDTDRHHGPDTGRPTTRDRNKSEGDRRGDRPPNEPRDRPDMAHPGHRPPRDRPGDHDRDRPPSDRPDMGRREDRPPHDRPDIGRPRDRPSLEGRPRDRPPRGGPQERSDMGQSGGRPPFDRQDSGRQSDRSFADEKNAPAHEKPGLLPIPDMFLARGPLPNDGPPRDPGSANHRPPDRRRDHGRFQDGRNDIRPDNPGFGRGPRDHPPEMRQGKAQSGGGHNDGPPAAGETSLKPLMSLLDAPPVSLGSPPGQGGVESRGRKRSMEHEFDRPPKRIGTSDNRERLR</sequence>
<feature type="compositionally biased region" description="Low complexity" evidence="5">
    <location>
        <begin position="941"/>
        <end position="952"/>
    </location>
</feature>
<feature type="compositionally biased region" description="Basic and acidic residues" evidence="5">
    <location>
        <begin position="850"/>
        <end position="860"/>
    </location>
</feature>
<reference evidence="6" key="1">
    <citation type="submission" date="2020-04" db="EMBL/GenBank/DDBJ databases">
        <authorList>
            <person name="Alioto T."/>
            <person name="Alioto T."/>
            <person name="Gomez Garrido J."/>
        </authorList>
    </citation>
    <scope>NUCLEOTIDE SEQUENCE</scope>
    <source>
        <strain evidence="6">A484AB</strain>
    </source>
</reference>
<dbReference type="InterPro" id="IPR045245">
    <property type="entry name" value="Pfs2-like"/>
</dbReference>
<dbReference type="FunFam" id="2.130.10.10:FF:000963">
    <property type="entry name" value="AGAP001362-PA-like protein"/>
    <property type="match status" value="1"/>
</dbReference>
<feature type="compositionally biased region" description="Polar residues" evidence="5">
    <location>
        <begin position="1069"/>
        <end position="1081"/>
    </location>
</feature>
<dbReference type="InterPro" id="IPR001680">
    <property type="entry name" value="WD40_rpt"/>
</dbReference>
<dbReference type="CDD" id="cd00200">
    <property type="entry name" value="WD40"/>
    <property type="match status" value="1"/>
</dbReference>
<dbReference type="PROSITE" id="PS50082">
    <property type="entry name" value="WD_REPEATS_2"/>
    <property type="match status" value="6"/>
</dbReference>
<dbReference type="GO" id="GO:0031124">
    <property type="term" value="P:mRNA 3'-end processing"/>
    <property type="evidence" value="ECO:0007669"/>
    <property type="project" value="InterPro"/>
</dbReference>
<feature type="compositionally biased region" description="Gly residues" evidence="5">
    <location>
        <begin position="805"/>
        <end position="814"/>
    </location>
</feature>
<feature type="compositionally biased region" description="Low complexity" evidence="5">
    <location>
        <begin position="666"/>
        <end position="675"/>
    </location>
</feature>
<evidence type="ECO:0000256" key="4">
    <source>
        <dbReference type="ARBA" id="ARBA00023242"/>
    </source>
</evidence>
<evidence type="ECO:0000256" key="5">
    <source>
        <dbReference type="SAM" id="MobiDB-lite"/>
    </source>
</evidence>
<evidence type="ECO:0000256" key="3">
    <source>
        <dbReference type="ARBA" id="ARBA00022737"/>
    </source>
</evidence>
<dbReference type="PROSITE" id="PS50294">
    <property type="entry name" value="WD_REPEATS_REGION"/>
    <property type="match status" value="4"/>
</dbReference>
<evidence type="ECO:0000313" key="7">
    <source>
        <dbReference type="Proteomes" id="UP001152795"/>
    </source>
</evidence>
<dbReference type="InterPro" id="IPR015943">
    <property type="entry name" value="WD40/YVTN_repeat-like_dom_sf"/>
</dbReference>
<feature type="region of interest" description="Disordered" evidence="5">
    <location>
        <begin position="63"/>
        <end position="93"/>
    </location>
</feature>
<keyword evidence="2" id="KW-0853">WD repeat</keyword>
<evidence type="ECO:0000256" key="2">
    <source>
        <dbReference type="ARBA" id="ARBA00022574"/>
    </source>
</evidence>
<protein>
    <submittedName>
        <fullName evidence="6">Pre-mRNA 3 end processing WDR33 isoform X1</fullName>
    </submittedName>
</protein>
<keyword evidence="3" id="KW-0677">Repeat</keyword>
<name>A0A7D9DPI7_PARCT</name>
<dbReference type="Pfam" id="PF00400">
    <property type="entry name" value="WD40"/>
    <property type="match status" value="6"/>
</dbReference>
<dbReference type="InterPro" id="IPR036322">
    <property type="entry name" value="WD40_repeat_dom_sf"/>
</dbReference>
<evidence type="ECO:0000256" key="1">
    <source>
        <dbReference type="ARBA" id="ARBA00004123"/>
    </source>
</evidence>
<feature type="compositionally biased region" description="Basic and acidic residues" evidence="5">
    <location>
        <begin position="1103"/>
        <end position="1112"/>
    </location>
</feature>
<dbReference type="GO" id="GO:0005847">
    <property type="term" value="C:mRNA cleavage and polyadenylation specificity factor complex"/>
    <property type="evidence" value="ECO:0007669"/>
    <property type="project" value="TreeGrafter"/>
</dbReference>
<feature type="compositionally biased region" description="Basic and acidic residues" evidence="5">
    <location>
        <begin position="1131"/>
        <end position="1251"/>
    </location>
</feature>
<dbReference type="FunFam" id="2.130.10.10:FF:000237">
    <property type="entry name" value="Flowering time control protein FY"/>
    <property type="match status" value="1"/>
</dbReference>
<dbReference type="OrthoDB" id="5970714at2759"/>
<feature type="region of interest" description="Disordered" evidence="5">
    <location>
        <begin position="1126"/>
        <end position="1428"/>
    </location>
</feature>
<dbReference type="EMBL" id="CACRXK020001785">
    <property type="protein sequence ID" value="CAB3991072.1"/>
    <property type="molecule type" value="Genomic_DNA"/>
</dbReference>
<feature type="compositionally biased region" description="Polar residues" evidence="5">
    <location>
        <begin position="66"/>
        <end position="76"/>
    </location>
</feature>
<feature type="compositionally biased region" description="Basic and acidic residues" evidence="5">
    <location>
        <begin position="963"/>
        <end position="977"/>
    </location>
</feature>
<feature type="compositionally biased region" description="Basic and acidic residues" evidence="5">
    <location>
        <begin position="1344"/>
        <end position="1354"/>
    </location>
</feature>
<keyword evidence="4" id="KW-0539">Nucleus</keyword>
<feature type="compositionally biased region" description="Basic and acidic residues" evidence="5">
    <location>
        <begin position="1044"/>
        <end position="1068"/>
    </location>
</feature>
<dbReference type="SUPFAM" id="SSF50978">
    <property type="entry name" value="WD40 repeat-like"/>
    <property type="match status" value="1"/>
</dbReference>
<evidence type="ECO:0000313" key="6">
    <source>
        <dbReference type="EMBL" id="CAB3991072.1"/>
    </source>
</evidence>
<feature type="compositionally biased region" description="Basic and acidic residues" evidence="5">
    <location>
        <begin position="1405"/>
        <end position="1415"/>
    </location>
</feature>
<dbReference type="PANTHER" id="PTHR22836:SF0">
    <property type="entry name" value="PRE-MRNA 3' END PROCESSING PROTEIN WDR33"/>
    <property type="match status" value="1"/>
</dbReference>
<organism evidence="6 7">
    <name type="scientific">Paramuricea clavata</name>
    <name type="common">Red gorgonian</name>
    <name type="synonym">Violescent sea-whip</name>
    <dbReference type="NCBI Taxonomy" id="317549"/>
    <lineage>
        <taxon>Eukaryota</taxon>
        <taxon>Metazoa</taxon>
        <taxon>Cnidaria</taxon>
        <taxon>Anthozoa</taxon>
        <taxon>Octocorallia</taxon>
        <taxon>Malacalcyonacea</taxon>
        <taxon>Plexauridae</taxon>
        <taxon>Paramuricea</taxon>
    </lineage>
</organism>
<keyword evidence="7" id="KW-1185">Reference proteome</keyword>